<dbReference type="STRING" id="529505.SAMN05421761_10769"/>
<keyword evidence="7" id="KW-1185">Reference proteome</keyword>
<keyword evidence="3 5" id="KW-1133">Transmembrane helix</keyword>
<gene>
    <name evidence="6" type="ORF">SAMN05421761_10769</name>
</gene>
<evidence type="ECO:0000313" key="6">
    <source>
        <dbReference type="EMBL" id="SIS88710.1"/>
    </source>
</evidence>
<protein>
    <submittedName>
        <fullName evidence="6">Bacteriophage holin family protein</fullName>
    </submittedName>
</protein>
<evidence type="ECO:0000256" key="1">
    <source>
        <dbReference type="ARBA" id="ARBA00004141"/>
    </source>
</evidence>
<organism evidence="6 7">
    <name type="scientific">Belliella pelovolcani</name>
    <dbReference type="NCBI Taxonomy" id="529505"/>
    <lineage>
        <taxon>Bacteria</taxon>
        <taxon>Pseudomonadati</taxon>
        <taxon>Bacteroidota</taxon>
        <taxon>Cytophagia</taxon>
        <taxon>Cytophagales</taxon>
        <taxon>Cyclobacteriaceae</taxon>
        <taxon>Belliella</taxon>
    </lineage>
</organism>
<feature type="transmembrane region" description="Helical" evidence="5">
    <location>
        <begin position="24"/>
        <end position="43"/>
    </location>
</feature>
<evidence type="ECO:0000313" key="7">
    <source>
        <dbReference type="Proteomes" id="UP000186026"/>
    </source>
</evidence>
<dbReference type="GO" id="GO:0016020">
    <property type="term" value="C:membrane"/>
    <property type="evidence" value="ECO:0007669"/>
    <property type="project" value="UniProtKB-SubCell"/>
</dbReference>
<reference evidence="7" key="1">
    <citation type="submission" date="2017-01" db="EMBL/GenBank/DDBJ databases">
        <authorList>
            <person name="Varghese N."/>
            <person name="Submissions S."/>
        </authorList>
    </citation>
    <scope>NUCLEOTIDE SEQUENCE [LARGE SCALE GENOMIC DNA]</scope>
    <source>
        <strain evidence="7">DSM 46698</strain>
    </source>
</reference>
<dbReference type="InterPro" id="IPR006480">
    <property type="entry name" value="Phage_holin_4_1"/>
</dbReference>
<name>A0A1N7MRL7_9BACT</name>
<keyword evidence="4 5" id="KW-0472">Membrane</keyword>
<proteinExistence type="predicted"/>
<feature type="transmembrane region" description="Helical" evidence="5">
    <location>
        <begin position="101"/>
        <end position="118"/>
    </location>
</feature>
<evidence type="ECO:0000256" key="4">
    <source>
        <dbReference type="ARBA" id="ARBA00023136"/>
    </source>
</evidence>
<feature type="transmembrane region" description="Helical" evidence="5">
    <location>
        <begin position="49"/>
        <end position="69"/>
    </location>
</feature>
<comment type="subcellular location">
    <subcellularLocation>
        <location evidence="1">Membrane</location>
        <topology evidence="1">Multi-pass membrane protein</topology>
    </subcellularLocation>
</comment>
<dbReference type="AlphaFoldDB" id="A0A1N7MRL7"/>
<dbReference type="Pfam" id="PF05105">
    <property type="entry name" value="Phage_holin_4_1"/>
    <property type="match status" value="1"/>
</dbReference>
<keyword evidence="2 5" id="KW-0812">Transmembrane</keyword>
<evidence type="ECO:0000256" key="2">
    <source>
        <dbReference type="ARBA" id="ARBA00022692"/>
    </source>
</evidence>
<dbReference type="OrthoDB" id="983165at2"/>
<evidence type="ECO:0000256" key="5">
    <source>
        <dbReference type="SAM" id="Phobius"/>
    </source>
</evidence>
<evidence type="ECO:0000256" key="3">
    <source>
        <dbReference type="ARBA" id="ARBA00022989"/>
    </source>
</evidence>
<dbReference type="EMBL" id="FTOP01000007">
    <property type="protein sequence ID" value="SIS88710.1"/>
    <property type="molecule type" value="Genomic_DNA"/>
</dbReference>
<dbReference type="RefSeq" id="WP_076500924.1">
    <property type="nucleotide sequence ID" value="NZ_FTOP01000007.1"/>
</dbReference>
<dbReference type="Proteomes" id="UP000186026">
    <property type="component" value="Unassembled WGS sequence"/>
</dbReference>
<feature type="transmembrane region" description="Helical" evidence="5">
    <location>
        <begin position="124"/>
        <end position="145"/>
    </location>
</feature>
<sequence>MIFGYNNFEDFLTSLFKGVTSDIIIKYIIPFILLINIAFDFFFASVGGIWFLISLYIIDFLTGIIKATYFSIQIVKLKKANLEVPKEYELKKLVSKKFPRFLLTLLAALIILSLINFAGKFSIIFYPLFSIFYSVFLGQQLISIIENFYDMKLVPLALYKKLKKKITDVINE</sequence>
<accession>A0A1N7MRL7</accession>